<proteinExistence type="predicted"/>
<name>A0ABS9Z8W6_9HYPH</name>
<reference evidence="2" key="1">
    <citation type="journal article" date="2022" name="ISME J.">
        <title>Identification of active gaseous-alkane degraders at natural gas seeps.</title>
        <authorList>
            <person name="Farhan Ul Haque M."/>
            <person name="Hernandez M."/>
            <person name="Crombie A.T."/>
            <person name="Murrell J.C."/>
        </authorList>
    </citation>
    <scope>NUCLEOTIDE SEQUENCE</scope>
    <source>
        <strain evidence="2">PC2</strain>
    </source>
</reference>
<keyword evidence="3" id="KW-1185">Reference proteome</keyword>
<evidence type="ECO:0000256" key="1">
    <source>
        <dbReference type="SAM" id="SignalP"/>
    </source>
</evidence>
<evidence type="ECO:0000313" key="3">
    <source>
        <dbReference type="Proteomes" id="UP001139104"/>
    </source>
</evidence>
<feature type="chain" id="PRO_5047528813" evidence="1">
    <location>
        <begin position="24"/>
        <end position="142"/>
    </location>
</feature>
<organism evidence="2 3">
    <name type="scientific">Candidatus Rhodoblastus alkanivorans</name>
    <dbReference type="NCBI Taxonomy" id="2954117"/>
    <lineage>
        <taxon>Bacteria</taxon>
        <taxon>Pseudomonadati</taxon>
        <taxon>Pseudomonadota</taxon>
        <taxon>Alphaproteobacteria</taxon>
        <taxon>Hyphomicrobiales</taxon>
        <taxon>Rhodoblastaceae</taxon>
        <taxon>Rhodoblastus</taxon>
    </lineage>
</organism>
<comment type="caution">
    <text evidence="2">The sequence shown here is derived from an EMBL/GenBank/DDBJ whole genome shotgun (WGS) entry which is preliminary data.</text>
</comment>
<gene>
    <name evidence="2" type="ORF">K2U94_09910</name>
</gene>
<feature type="signal peptide" evidence="1">
    <location>
        <begin position="1"/>
        <end position="23"/>
    </location>
</feature>
<dbReference type="EMBL" id="JAIVFP010000001">
    <property type="protein sequence ID" value="MCI4683077.1"/>
    <property type="molecule type" value="Genomic_DNA"/>
</dbReference>
<evidence type="ECO:0000313" key="2">
    <source>
        <dbReference type="EMBL" id="MCI4683077.1"/>
    </source>
</evidence>
<accession>A0ABS9Z8W6</accession>
<protein>
    <submittedName>
        <fullName evidence="2">Uncharacterized protein</fullName>
    </submittedName>
</protein>
<dbReference type="Proteomes" id="UP001139104">
    <property type="component" value="Unassembled WGS sequence"/>
</dbReference>
<keyword evidence="1" id="KW-0732">Signal</keyword>
<dbReference type="RefSeq" id="WP_243067048.1">
    <property type="nucleotide sequence ID" value="NZ_JAIVFK010000012.1"/>
</dbReference>
<sequence>MRRLSNILLATCLICGGFAGAQAAPMKKASHWRHQYDGHYETLYDGRYWPASPSPARSVGFAATSVVGIVGGVLTNPCYLGGCLADPRDACRPGSSCSGSWGGVTAADERSTTAAYQALSRKASEMAAKGQVSPVTIDTGSK</sequence>